<comment type="caution">
    <text evidence="2">The sequence shown here is derived from an EMBL/GenBank/DDBJ whole genome shotgun (WGS) entry which is preliminary data.</text>
</comment>
<name>A0ABS8ZBQ4_9PSEU</name>
<dbReference type="CDD" id="cd08861">
    <property type="entry name" value="OtcD1_ARO-CYC_like"/>
    <property type="match status" value="1"/>
</dbReference>
<sequence length="272" mass="30351">MIVHTLLYRFGAEIDEGDIGDFFAGLRTLAGESGLVRDFAWQQHVLLPADEHSKGMTATHIAQFSCADVPTLRKFSESAPVHDFISTWRGKIDYEAAYANHEVLLSSAEKEDSMFHTEHTVTVNANADIVYEVLADIEGYAKLFPPTESSTMLEESETHQIARLVVDVSGQIQSWVTRRDLDRPNRTISYRQLDNAAMVKYMGGQWRALPLDGDRTQLVITHDFAARPTEQVPSQEEATRLLQAAVENNSHADLAAVRDEAEKRAQAVKVPA</sequence>
<protein>
    <submittedName>
        <fullName evidence="2">Aromatase/cyclase</fullName>
    </submittedName>
</protein>
<evidence type="ECO:0000259" key="1">
    <source>
        <dbReference type="Pfam" id="PF03364"/>
    </source>
</evidence>
<organism evidence="2 3">
    <name type="scientific">Kibdelosporangium philippinense</name>
    <dbReference type="NCBI Taxonomy" id="211113"/>
    <lineage>
        <taxon>Bacteria</taxon>
        <taxon>Bacillati</taxon>
        <taxon>Actinomycetota</taxon>
        <taxon>Actinomycetes</taxon>
        <taxon>Pseudonocardiales</taxon>
        <taxon>Pseudonocardiaceae</taxon>
        <taxon>Kibdelosporangium</taxon>
    </lineage>
</organism>
<proteinExistence type="predicted"/>
<evidence type="ECO:0000313" key="2">
    <source>
        <dbReference type="EMBL" id="MCE7003237.1"/>
    </source>
</evidence>
<feature type="domain" description="Coenzyme Q-binding protein COQ10 START" evidence="1">
    <location>
        <begin position="123"/>
        <end position="225"/>
    </location>
</feature>
<reference evidence="2 3" key="1">
    <citation type="submission" date="2021-12" db="EMBL/GenBank/DDBJ databases">
        <title>Genome sequence of Kibdelosporangium philippinense ATCC 49844.</title>
        <authorList>
            <person name="Fedorov E.A."/>
            <person name="Omeragic M."/>
            <person name="Shalygina K.F."/>
            <person name="Maclea K.S."/>
        </authorList>
    </citation>
    <scope>NUCLEOTIDE SEQUENCE [LARGE SCALE GENOMIC DNA]</scope>
    <source>
        <strain evidence="2 3">ATCC 49844</strain>
    </source>
</reference>
<dbReference type="SUPFAM" id="SSF55961">
    <property type="entry name" value="Bet v1-like"/>
    <property type="match status" value="1"/>
</dbReference>
<gene>
    <name evidence="2" type="ORF">LWC34_10395</name>
</gene>
<evidence type="ECO:0000313" key="3">
    <source>
        <dbReference type="Proteomes" id="UP001521150"/>
    </source>
</evidence>
<dbReference type="Pfam" id="PF03364">
    <property type="entry name" value="Polyketide_cyc"/>
    <property type="match status" value="1"/>
</dbReference>
<dbReference type="RefSeq" id="WP_233724788.1">
    <property type="nucleotide sequence ID" value="NZ_JAJVCN010000001.1"/>
</dbReference>
<dbReference type="Proteomes" id="UP001521150">
    <property type="component" value="Unassembled WGS sequence"/>
</dbReference>
<dbReference type="EMBL" id="JAJVCN010000001">
    <property type="protein sequence ID" value="MCE7003237.1"/>
    <property type="molecule type" value="Genomic_DNA"/>
</dbReference>
<dbReference type="InterPro" id="IPR005031">
    <property type="entry name" value="COQ10_START"/>
</dbReference>
<accession>A0ABS8ZBQ4</accession>
<dbReference type="Gene3D" id="3.30.530.20">
    <property type="match status" value="1"/>
</dbReference>
<dbReference type="InterPro" id="IPR023393">
    <property type="entry name" value="START-like_dom_sf"/>
</dbReference>
<keyword evidence="3" id="KW-1185">Reference proteome</keyword>